<dbReference type="AlphaFoldDB" id="V9W144"/>
<accession>V9W144</accession>
<reference evidence="1 2" key="1">
    <citation type="submission" date="2013-09" db="EMBL/GenBank/DDBJ databases">
        <authorList>
            <consortium name="DOE Joint Genome Institute"/>
            <person name="Klenk H.-P."/>
            <person name="Huntemann M."/>
            <person name="Han J."/>
            <person name="Chen A."/>
            <person name="Kyrpides N."/>
            <person name="Mavromatis K."/>
            <person name="Markowitz V."/>
            <person name="Palaniappan K."/>
            <person name="Ivanova N."/>
            <person name="Schaumberg A."/>
            <person name="Pati A."/>
            <person name="Liolios K."/>
            <person name="Nordberg H.P."/>
            <person name="Cantor M.N."/>
            <person name="Hua S.X."/>
            <person name="Woyke T."/>
        </authorList>
    </citation>
    <scope>NUCLEOTIDE SEQUENCE [LARGE SCALE GENOMIC DNA]</scope>
    <source>
        <strain evidence="1 2">DSM 14336</strain>
        <plasmid evidence="2">2</plasmid>
    </source>
</reference>
<name>V9W144_9RHOB</name>
<evidence type="ECO:0000313" key="1">
    <source>
        <dbReference type="EMBL" id="AHD03823.1"/>
    </source>
</evidence>
<evidence type="ECO:0000313" key="2">
    <source>
        <dbReference type="Proteomes" id="UP000018780"/>
    </source>
</evidence>
<keyword evidence="1" id="KW-0614">Plasmid</keyword>
<dbReference type="EMBL" id="CP006775">
    <property type="protein sequence ID" value="AHD03823.1"/>
    <property type="molecule type" value="Genomic_DNA"/>
</dbReference>
<dbReference type="HOGENOM" id="CLU_2666624_0_0_5"/>
<keyword evidence="2" id="KW-1185">Reference proteome</keyword>
<sequence length="75" mass="8611">MLPVNAPFSLSVLRKYAIALAVIHVQWLMPRPQDLDISQFERSLKDLAVSSPDRIRAAFRQQEQEFWVNFPISAG</sequence>
<organism evidence="1 2">
    <name type="scientific">Leisingera methylohalidivorans DSM 14336</name>
    <dbReference type="NCBI Taxonomy" id="999552"/>
    <lineage>
        <taxon>Bacteria</taxon>
        <taxon>Pseudomonadati</taxon>
        <taxon>Pseudomonadota</taxon>
        <taxon>Alphaproteobacteria</taxon>
        <taxon>Rhodobacterales</taxon>
        <taxon>Roseobacteraceae</taxon>
        <taxon>Leisingera</taxon>
    </lineage>
</organism>
<geneLocation type="plasmid" evidence="2">
    <name>2</name>
</geneLocation>
<gene>
    <name evidence="1" type="ORF">METH_23605</name>
</gene>
<dbReference type="Proteomes" id="UP000018780">
    <property type="component" value="Plasmid unnamed2"/>
</dbReference>
<proteinExistence type="predicted"/>
<dbReference type="KEGG" id="lmd:METH_23605"/>
<protein>
    <submittedName>
        <fullName evidence="1">Uncharacterized protein</fullName>
    </submittedName>
</protein>